<evidence type="ECO:0000313" key="1">
    <source>
        <dbReference type="EMBL" id="CAH0482385.1"/>
    </source>
</evidence>
<sequence>MARDSVPPRLRLRPVLCFAMPRNESGISMVCNHDYKQQHCGPQVMFARIGSYWIARQRFARSAKLRTRNLSTSLTRRNFKAGGQEFSDD</sequence>
<dbReference type="EMBL" id="CAKLCB010000390">
    <property type="protein sequence ID" value="CAH0522479.1"/>
    <property type="molecule type" value="Genomic_DNA"/>
</dbReference>
<evidence type="ECO:0000313" key="3">
    <source>
        <dbReference type="Proteomes" id="UP001158986"/>
    </source>
</evidence>
<organism evidence="1 4">
    <name type="scientific">Peronospora belbahrii</name>
    <dbReference type="NCBI Taxonomy" id="622444"/>
    <lineage>
        <taxon>Eukaryota</taxon>
        <taxon>Sar</taxon>
        <taxon>Stramenopiles</taxon>
        <taxon>Oomycota</taxon>
        <taxon>Peronosporomycetes</taxon>
        <taxon>Peronosporales</taxon>
        <taxon>Peronosporaceae</taxon>
        <taxon>Peronospora</taxon>
    </lineage>
</organism>
<proteinExistence type="predicted"/>
<protein>
    <submittedName>
        <fullName evidence="1">Uncharacterized protein</fullName>
    </submittedName>
</protein>
<evidence type="ECO:0000313" key="2">
    <source>
        <dbReference type="EMBL" id="CAH0522479.1"/>
    </source>
</evidence>
<evidence type="ECO:0000313" key="4">
    <source>
        <dbReference type="Proteomes" id="UP001160483"/>
    </source>
</evidence>
<gene>
    <name evidence="2" type="ORF">PBS001_LOCUS8909</name>
    <name evidence="1" type="ORF">PBS003_LOCUS8979</name>
</gene>
<accession>A0AAU9LCF0</accession>
<keyword evidence="3" id="KW-1185">Reference proteome</keyword>
<dbReference type="Proteomes" id="UP001160483">
    <property type="component" value="Unassembled WGS sequence"/>
</dbReference>
<reference evidence="1 3" key="1">
    <citation type="submission" date="2021-11" db="EMBL/GenBank/DDBJ databases">
        <authorList>
            <person name="Islam A."/>
            <person name="Islam S."/>
            <person name="Flora M.S."/>
            <person name="Rahman M."/>
            <person name="Ziaur R.M."/>
            <person name="Epstein J.H."/>
            <person name="Hassan M."/>
            <person name="Klassen M."/>
            <person name="Woodard K."/>
            <person name="Webb A."/>
            <person name="Webby R.J."/>
            <person name="El Zowalaty M.E."/>
        </authorList>
    </citation>
    <scope>NUCLEOTIDE SEQUENCE</scope>
    <source>
        <strain evidence="2">Pbs1</strain>
        <strain evidence="1">Pbs3</strain>
    </source>
</reference>
<dbReference type="EMBL" id="CAKKTJ010000334">
    <property type="protein sequence ID" value="CAH0482385.1"/>
    <property type="molecule type" value="Genomic_DNA"/>
</dbReference>
<comment type="caution">
    <text evidence="1">The sequence shown here is derived from an EMBL/GenBank/DDBJ whole genome shotgun (WGS) entry which is preliminary data.</text>
</comment>
<dbReference type="AlphaFoldDB" id="A0AAU9LCF0"/>
<dbReference type="Proteomes" id="UP001158986">
    <property type="component" value="Unassembled WGS sequence"/>
</dbReference>
<name>A0AAU9LCF0_9STRA</name>